<comment type="caution">
    <text evidence="2">The sequence shown here is derived from an EMBL/GenBank/DDBJ whole genome shotgun (WGS) entry which is preliminary data.</text>
</comment>
<dbReference type="GO" id="GO:0050661">
    <property type="term" value="F:NADP binding"/>
    <property type="evidence" value="ECO:0007669"/>
    <property type="project" value="InterPro"/>
</dbReference>
<reference evidence="2" key="1">
    <citation type="journal article" date="2014" name="Front. Microbiol.">
        <title>High frequency of phylogenetically diverse reductive dehalogenase-homologous genes in deep subseafloor sedimentary metagenomes.</title>
        <authorList>
            <person name="Kawai M."/>
            <person name="Futagami T."/>
            <person name="Toyoda A."/>
            <person name="Takaki Y."/>
            <person name="Nishi S."/>
            <person name="Hori S."/>
            <person name="Arai W."/>
            <person name="Tsubouchi T."/>
            <person name="Morono Y."/>
            <person name="Uchiyama I."/>
            <person name="Ito T."/>
            <person name="Fujiyama A."/>
            <person name="Inagaki F."/>
            <person name="Takami H."/>
        </authorList>
    </citation>
    <scope>NUCLEOTIDE SEQUENCE</scope>
    <source>
        <strain evidence="2">Expedition CK06-06</strain>
    </source>
</reference>
<dbReference type="AlphaFoldDB" id="X1NUD2"/>
<organism evidence="2">
    <name type="scientific">marine sediment metagenome</name>
    <dbReference type="NCBI Taxonomy" id="412755"/>
    <lineage>
        <taxon>unclassified sequences</taxon>
        <taxon>metagenomes</taxon>
        <taxon>ecological metagenomes</taxon>
    </lineage>
</organism>
<dbReference type="EMBL" id="BARV01029745">
    <property type="protein sequence ID" value="GAI33821.1"/>
    <property type="molecule type" value="Genomic_DNA"/>
</dbReference>
<dbReference type="PANTHER" id="PTHR43331:SF1">
    <property type="entry name" value="HOMOSERINE DEHYDROGENASE"/>
    <property type="match status" value="1"/>
</dbReference>
<sequence length="124" mass="13204">ESIGIGLMGLGVIGGGVVKALSSKTQALAEQIGCPLVLRKVKVLEADLKRPVAKEMAPGLLTTDDDEFFSNPEINIIVELIGGENPALTYLKRAITSGRQVVTANKELIAKHGVELLAWPRSIM</sequence>
<feature type="domain" description="Aspartate/homoserine dehydrogenase NAD-binding" evidence="1">
    <location>
        <begin position="9"/>
        <end position="117"/>
    </location>
</feature>
<dbReference type="Pfam" id="PF03447">
    <property type="entry name" value="NAD_binding_3"/>
    <property type="match status" value="1"/>
</dbReference>
<dbReference type="InterPro" id="IPR005106">
    <property type="entry name" value="Asp/hSer_DH_NAD-bd"/>
</dbReference>
<protein>
    <recommendedName>
        <fullName evidence="1">Aspartate/homoserine dehydrogenase NAD-binding domain-containing protein</fullName>
    </recommendedName>
</protein>
<dbReference type="Gene3D" id="3.40.50.720">
    <property type="entry name" value="NAD(P)-binding Rossmann-like Domain"/>
    <property type="match status" value="1"/>
</dbReference>
<evidence type="ECO:0000313" key="2">
    <source>
        <dbReference type="EMBL" id="GAI33821.1"/>
    </source>
</evidence>
<gene>
    <name evidence="2" type="ORF">S06H3_47364</name>
</gene>
<name>X1NUD2_9ZZZZ</name>
<evidence type="ECO:0000259" key="1">
    <source>
        <dbReference type="Pfam" id="PF03447"/>
    </source>
</evidence>
<dbReference type="PANTHER" id="PTHR43331">
    <property type="entry name" value="HOMOSERINE DEHYDROGENASE"/>
    <property type="match status" value="1"/>
</dbReference>
<accession>X1NUD2</accession>
<dbReference type="SUPFAM" id="SSF51735">
    <property type="entry name" value="NAD(P)-binding Rossmann-fold domains"/>
    <property type="match status" value="1"/>
</dbReference>
<dbReference type="GO" id="GO:0004412">
    <property type="term" value="F:homoserine dehydrogenase activity"/>
    <property type="evidence" value="ECO:0007669"/>
    <property type="project" value="TreeGrafter"/>
</dbReference>
<dbReference type="GO" id="GO:0009088">
    <property type="term" value="P:threonine biosynthetic process"/>
    <property type="evidence" value="ECO:0007669"/>
    <property type="project" value="TreeGrafter"/>
</dbReference>
<feature type="non-terminal residue" evidence="2">
    <location>
        <position position="1"/>
    </location>
</feature>
<proteinExistence type="predicted"/>
<dbReference type="InterPro" id="IPR036291">
    <property type="entry name" value="NAD(P)-bd_dom_sf"/>
</dbReference>